<dbReference type="EMBL" id="CCKQ01004847">
    <property type="protein sequence ID" value="CDW76000.1"/>
    <property type="molecule type" value="Genomic_DNA"/>
</dbReference>
<dbReference type="Proteomes" id="UP000039865">
    <property type="component" value="Unassembled WGS sequence"/>
</dbReference>
<protein>
    <recommendedName>
        <fullName evidence="3">RRM domain-containing protein</fullName>
    </recommendedName>
</protein>
<evidence type="ECO:0000313" key="2">
    <source>
        <dbReference type="Proteomes" id="UP000039865"/>
    </source>
</evidence>
<proteinExistence type="predicted"/>
<reference evidence="1 2" key="1">
    <citation type="submission" date="2014-06" db="EMBL/GenBank/DDBJ databases">
        <authorList>
            <person name="Swart Estienne"/>
        </authorList>
    </citation>
    <scope>NUCLEOTIDE SEQUENCE [LARGE SCALE GENOMIC DNA]</scope>
    <source>
        <strain evidence="1 2">130c</strain>
    </source>
</reference>
<accession>A0A078A1L4</accession>
<evidence type="ECO:0000313" key="1">
    <source>
        <dbReference type="EMBL" id="CDW76000.1"/>
    </source>
</evidence>
<dbReference type="InParanoid" id="A0A078A1L4"/>
<dbReference type="AlphaFoldDB" id="A0A078A1L4"/>
<organism evidence="1 2">
    <name type="scientific">Stylonychia lemnae</name>
    <name type="common">Ciliate</name>
    <dbReference type="NCBI Taxonomy" id="5949"/>
    <lineage>
        <taxon>Eukaryota</taxon>
        <taxon>Sar</taxon>
        <taxon>Alveolata</taxon>
        <taxon>Ciliophora</taxon>
        <taxon>Intramacronucleata</taxon>
        <taxon>Spirotrichea</taxon>
        <taxon>Stichotrichia</taxon>
        <taxon>Sporadotrichida</taxon>
        <taxon>Oxytrichidae</taxon>
        <taxon>Stylonychinae</taxon>
        <taxon>Stylonychia</taxon>
    </lineage>
</organism>
<evidence type="ECO:0008006" key="3">
    <source>
        <dbReference type="Google" id="ProtNLM"/>
    </source>
</evidence>
<gene>
    <name evidence="1" type="primary">Contig14096.g15027</name>
    <name evidence="1" type="ORF">STYLEM_4996</name>
</gene>
<keyword evidence="2" id="KW-1185">Reference proteome</keyword>
<sequence>MRFAADISPARNFLQANAGQPRETGSRFNEFQPYTVGASSVSRNQNASILKPISPNISMSRINASNQRQVQFQQLRSNTSRMNHSRSPVYFVEPSQSLNHTQHNQSRSLLKNGNLVNPLYKQRQDLSPSSQMNLLLKKEREYNDFYEKKSYVKNQGYYNIIVSGFNNIQKDSSAYNPSVRRLENLSLLRPRDENSSINKKNQQESERENLAYSDLRKQIIQEFLSIPNRRDKENSSKLKNLIIGKSQFAQKLNFNKTASNIYDVSQRENEIPTYSPIDQNRTAAAQYVHVSNSTRAILVSNDSGLNYAEIQYIRREDAEQALQLNLKEFKNDQAYLMISVKYKESDPQPLRPINQNHLKSENGTGGLQKKNPHLSLKNVGSLIQDEIDDDRNNGNIITQLLDKIIGIFMAVY</sequence>
<name>A0A078A1L4_STYLE</name>